<dbReference type="EMBL" id="JARKIB010000067">
    <property type="protein sequence ID" value="KAJ7749937.1"/>
    <property type="molecule type" value="Genomic_DNA"/>
</dbReference>
<dbReference type="Proteomes" id="UP001215598">
    <property type="component" value="Unassembled WGS sequence"/>
</dbReference>
<sequence length="320" mass="36248">MSHPSPVEGLWFDDGTLVLQAGNWAFRVYGGFLAQRSPVFHDMLQFPQPVDCDTMDSCPVVQLSDDKRDLEYFLRALFDHEFFPPYPAKTEFRTISGVLRLSTKYQVDSLRKRALIHLSSYFPSDPVEYPTVSDSSSWILEGPEWLRVVLLGKEMGLDWILPLAFYRTVAYCSAEQILNGAPFDEEVNVELDAADKLLCLEQSIALTTSASSAVIDFLWEPSVLPGCEGRDDREQWKCTKSRYSSRKMMEKWRSIAYPLKLWVPEDWADLSPVCGSCLASMKTAHTAAVRLLWDSLPQRFGLGDWATLEQIKANALEGSP</sequence>
<proteinExistence type="predicted"/>
<dbReference type="InterPro" id="IPR011333">
    <property type="entry name" value="SKP1/BTB/POZ_sf"/>
</dbReference>
<dbReference type="Gene3D" id="3.30.710.10">
    <property type="entry name" value="Potassium Channel Kv1.1, Chain A"/>
    <property type="match status" value="1"/>
</dbReference>
<protein>
    <recommendedName>
        <fullName evidence="3">BTB domain-containing protein</fullName>
    </recommendedName>
</protein>
<gene>
    <name evidence="1" type="ORF">B0H16DRAFT_1318971</name>
</gene>
<reference evidence="1" key="1">
    <citation type="submission" date="2023-03" db="EMBL/GenBank/DDBJ databases">
        <title>Massive genome expansion in bonnet fungi (Mycena s.s.) driven by repeated elements and novel gene families across ecological guilds.</title>
        <authorList>
            <consortium name="Lawrence Berkeley National Laboratory"/>
            <person name="Harder C.B."/>
            <person name="Miyauchi S."/>
            <person name="Viragh M."/>
            <person name="Kuo A."/>
            <person name="Thoen E."/>
            <person name="Andreopoulos B."/>
            <person name="Lu D."/>
            <person name="Skrede I."/>
            <person name="Drula E."/>
            <person name="Henrissat B."/>
            <person name="Morin E."/>
            <person name="Kohler A."/>
            <person name="Barry K."/>
            <person name="LaButti K."/>
            <person name="Morin E."/>
            <person name="Salamov A."/>
            <person name="Lipzen A."/>
            <person name="Mereny Z."/>
            <person name="Hegedus B."/>
            <person name="Baldrian P."/>
            <person name="Stursova M."/>
            <person name="Weitz H."/>
            <person name="Taylor A."/>
            <person name="Grigoriev I.V."/>
            <person name="Nagy L.G."/>
            <person name="Martin F."/>
            <person name="Kauserud H."/>
        </authorList>
    </citation>
    <scope>NUCLEOTIDE SEQUENCE</scope>
    <source>
        <strain evidence="1">CBHHK182m</strain>
    </source>
</reference>
<comment type="caution">
    <text evidence="1">The sequence shown here is derived from an EMBL/GenBank/DDBJ whole genome shotgun (WGS) entry which is preliminary data.</text>
</comment>
<name>A0AAD7N7E6_9AGAR</name>
<dbReference type="AlphaFoldDB" id="A0AAD7N7E6"/>
<evidence type="ECO:0008006" key="3">
    <source>
        <dbReference type="Google" id="ProtNLM"/>
    </source>
</evidence>
<evidence type="ECO:0000313" key="1">
    <source>
        <dbReference type="EMBL" id="KAJ7749937.1"/>
    </source>
</evidence>
<evidence type="ECO:0000313" key="2">
    <source>
        <dbReference type="Proteomes" id="UP001215598"/>
    </source>
</evidence>
<organism evidence="1 2">
    <name type="scientific">Mycena metata</name>
    <dbReference type="NCBI Taxonomy" id="1033252"/>
    <lineage>
        <taxon>Eukaryota</taxon>
        <taxon>Fungi</taxon>
        <taxon>Dikarya</taxon>
        <taxon>Basidiomycota</taxon>
        <taxon>Agaricomycotina</taxon>
        <taxon>Agaricomycetes</taxon>
        <taxon>Agaricomycetidae</taxon>
        <taxon>Agaricales</taxon>
        <taxon>Marasmiineae</taxon>
        <taxon>Mycenaceae</taxon>
        <taxon>Mycena</taxon>
    </lineage>
</organism>
<keyword evidence="2" id="KW-1185">Reference proteome</keyword>
<accession>A0AAD7N7E6</accession>